<name>A0AAV5GHZ3_9BASI</name>
<dbReference type="InterPro" id="IPR007222">
    <property type="entry name" value="Sig_recog_particle_rcpt_asu_N"/>
</dbReference>
<feature type="compositionally biased region" description="Acidic residues" evidence="8">
    <location>
        <begin position="336"/>
        <end position="346"/>
    </location>
</feature>
<evidence type="ECO:0000256" key="2">
    <source>
        <dbReference type="ARBA" id="ARBA00008531"/>
    </source>
</evidence>
<dbReference type="Pfam" id="PF00448">
    <property type="entry name" value="SRP54"/>
    <property type="match status" value="2"/>
</dbReference>
<dbReference type="Proteomes" id="UP001342314">
    <property type="component" value="Unassembled WGS sequence"/>
</dbReference>
<dbReference type="InterPro" id="IPR000897">
    <property type="entry name" value="SRP54_GTPase_dom"/>
</dbReference>
<feature type="domain" description="SRP54-type proteins GTP-binding" evidence="9">
    <location>
        <begin position="687"/>
        <end position="700"/>
    </location>
</feature>
<dbReference type="GO" id="GO:0005525">
    <property type="term" value="F:GTP binding"/>
    <property type="evidence" value="ECO:0007669"/>
    <property type="project" value="UniProtKB-KW"/>
</dbReference>
<dbReference type="PROSITE" id="PS00300">
    <property type="entry name" value="SRP54"/>
    <property type="match status" value="1"/>
</dbReference>
<dbReference type="SUPFAM" id="SSF64356">
    <property type="entry name" value="SNARE-like"/>
    <property type="match status" value="1"/>
</dbReference>
<keyword evidence="4" id="KW-0256">Endoplasmic reticulum</keyword>
<dbReference type="SUPFAM" id="SSF52540">
    <property type="entry name" value="P-loop containing nucleoside triphosphate hydrolases"/>
    <property type="match status" value="1"/>
</dbReference>
<comment type="caution">
    <text evidence="10">The sequence shown here is derived from an EMBL/GenBank/DDBJ whole genome shotgun (WGS) entry which is preliminary data.</text>
</comment>
<evidence type="ECO:0000256" key="7">
    <source>
        <dbReference type="ARBA" id="ARBA00023170"/>
    </source>
</evidence>
<evidence type="ECO:0000256" key="4">
    <source>
        <dbReference type="ARBA" id="ARBA00022824"/>
    </source>
</evidence>
<feature type="compositionally biased region" description="Basic residues" evidence="8">
    <location>
        <begin position="219"/>
        <end position="228"/>
    </location>
</feature>
<dbReference type="EMBL" id="BQKY01000004">
    <property type="protein sequence ID" value="GJN88962.1"/>
    <property type="molecule type" value="Genomic_DNA"/>
</dbReference>
<dbReference type="InterPro" id="IPR003593">
    <property type="entry name" value="AAA+_ATPase"/>
</dbReference>
<dbReference type="GO" id="GO:0003924">
    <property type="term" value="F:GTPase activity"/>
    <property type="evidence" value="ECO:0007669"/>
    <property type="project" value="InterPro"/>
</dbReference>
<comment type="subcellular location">
    <subcellularLocation>
        <location evidence="1">Endoplasmic reticulum membrane</location>
        <topology evidence="1">Peripheral membrane protein</topology>
        <orientation evidence="1">Cytoplasmic side</orientation>
    </subcellularLocation>
</comment>
<dbReference type="GO" id="GO:0006614">
    <property type="term" value="P:SRP-dependent cotranslational protein targeting to membrane"/>
    <property type="evidence" value="ECO:0007669"/>
    <property type="project" value="InterPro"/>
</dbReference>
<evidence type="ECO:0000256" key="8">
    <source>
        <dbReference type="SAM" id="MobiDB-lite"/>
    </source>
</evidence>
<reference evidence="10 11" key="1">
    <citation type="submission" date="2021-12" db="EMBL/GenBank/DDBJ databases">
        <title>High titer production of polyol ester of fatty acids by Rhodotorula paludigena BS15 towards product separation-free biomass refinery.</title>
        <authorList>
            <person name="Mano J."/>
            <person name="Ono H."/>
            <person name="Tanaka T."/>
            <person name="Naito K."/>
            <person name="Sushida H."/>
            <person name="Ike M."/>
            <person name="Tokuyasu K."/>
            <person name="Kitaoka M."/>
        </authorList>
    </citation>
    <scope>NUCLEOTIDE SEQUENCE [LARGE SCALE GENOMIC DNA]</scope>
    <source>
        <strain evidence="10 11">BS15</strain>
    </source>
</reference>
<evidence type="ECO:0000256" key="3">
    <source>
        <dbReference type="ARBA" id="ARBA00022741"/>
    </source>
</evidence>
<dbReference type="FunFam" id="3.40.50.300:FF:000188">
    <property type="entry name" value="signal recognition particle receptor subunit alpha"/>
    <property type="match status" value="1"/>
</dbReference>
<dbReference type="InterPro" id="IPR027417">
    <property type="entry name" value="P-loop_NTPase"/>
</dbReference>
<dbReference type="Gene3D" id="3.40.50.300">
    <property type="entry name" value="P-loop containing nucleotide triphosphate hydrolases"/>
    <property type="match status" value="1"/>
</dbReference>
<keyword evidence="5" id="KW-0342">GTP-binding</keyword>
<protein>
    <recommendedName>
        <fullName evidence="9">SRP54-type proteins GTP-binding domain-containing protein</fullName>
    </recommendedName>
</protein>
<keyword evidence="3" id="KW-0547">Nucleotide-binding</keyword>
<dbReference type="GO" id="GO:0005047">
    <property type="term" value="F:signal recognition particle binding"/>
    <property type="evidence" value="ECO:0007669"/>
    <property type="project" value="InterPro"/>
</dbReference>
<evidence type="ECO:0000313" key="11">
    <source>
        <dbReference type="Proteomes" id="UP001342314"/>
    </source>
</evidence>
<proteinExistence type="inferred from homology"/>
<dbReference type="PANTHER" id="PTHR43134">
    <property type="entry name" value="SIGNAL RECOGNITION PARTICLE RECEPTOR SUBUNIT ALPHA"/>
    <property type="match status" value="1"/>
</dbReference>
<feature type="region of interest" description="Disordered" evidence="8">
    <location>
        <begin position="219"/>
        <end position="260"/>
    </location>
</feature>
<feature type="region of interest" description="Disordered" evidence="8">
    <location>
        <begin position="274"/>
        <end position="354"/>
    </location>
</feature>
<dbReference type="SMART" id="SM00962">
    <property type="entry name" value="SRP54"/>
    <property type="match status" value="1"/>
</dbReference>
<dbReference type="SMART" id="SM00382">
    <property type="entry name" value="AAA"/>
    <property type="match status" value="1"/>
</dbReference>
<dbReference type="AlphaFoldDB" id="A0AAV5GHZ3"/>
<feature type="region of interest" description="Disordered" evidence="8">
    <location>
        <begin position="163"/>
        <end position="201"/>
    </location>
</feature>
<dbReference type="InterPro" id="IPR042101">
    <property type="entry name" value="SRP54_N_sf"/>
</dbReference>
<evidence type="ECO:0000256" key="1">
    <source>
        <dbReference type="ARBA" id="ARBA00004397"/>
    </source>
</evidence>
<keyword evidence="6" id="KW-0472">Membrane</keyword>
<keyword evidence="11" id="KW-1185">Reference proteome</keyword>
<dbReference type="PANTHER" id="PTHR43134:SF1">
    <property type="entry name" value="SIGNAL RECOGNITION PARTICLE RECEPTOR SUBUNIT ALPHA"/>
    <property type="match status" value="1"/>
</dbReference>
<sequence>MLDHFSILTQGGLVLWSRSFTPSPSPFDALIREALIEQRASSSDLASSSTSAVSRWDKDAYAVLWLLENNLDLVFVVAYQRILSLPYVADLLEAVRKAFLRAYRDTVQAIVDSSVKGKDVLVLGGSVGGPAAFGLFGEKGWQKVFEGWDETFSRILREFESNAAKNKKSTPRASALTNIPDSPSTSASEATTPSLAEPADGPVDAQTIARNIAALKARQKAALRKGGRKSGAGTESEAGSESDATPTKPRPRKAATKWSDSAITDADLAAFDYSSDAPSPARGGGKGASSRAGTPALEEVDVDTSGMVDRQALGTRDSESGMYEVADYAVRGAAGESDEDEDEEEGTGAADKPQSALSSFFSRLSLQPRSLTAADLAPTLQAMQQHLTAKNVAQSIAEQIVASVGKSLEGKKVDAGGLFNSASRAGRRAVREALHEALVRILTPKTSTDLLLEIQRKRSATTSAAAGAPAAGGRKGAAGADPYAITFVGVNGVGKSTNLSKVAFWLLQNRLRVLIAACDTFRSGAVEQLRVHVRNLGKLEEELGGAKEGEPRRVELFEKGYGKDAAGIAKDALAHAKQNGFDVVLIDTAGRMQDNEPLMRALAKLIAVNQPDKIIFVGEALVGNEAVDQLTKFNRSLRDFSGSAGAAGGASGPGKGRGVDGMILTKFDTIDDKVGAALSMTYVTGQPIYFVGTGQTYSDLRMLRVGHIVQALLQD</sequence>
<organism evidence="10 11">
    <name type="scientific">Rhodotorula paludigena</name>
    <dbReference type="NCBI Taxonomy" id="86838"/>
    <lineage>
        <taxon>Eukaryota</taxon>
        <taxon>Fungi</taxon>
        <taxon>Dikarya</taxon>
        <taxon>Basidiomycota</taxon>
        <taxon>Pucciniomycotina</taxon>
        <taxon>Microbotryomycetes</taxon>
        <taxon>Sporidiobolales</taxon>
        <taxon>Sporidiobolaceae</taxon>
        <taxon>Rhodotorula</taxon>
    </lineage>
</organism>
<gene>
    <name evidence="10" type="ORF">Rhopal_001933-T1</name>
</gene>
<dbReference type="GO" id="GO:0005785">
    <property type="term" value="C:signal recognition particle receptor complex"/>
    <property type="evidence" value="ECO:0007669"/>
    <property type="project" value="InterPro"/>
</dbReference>
<dbReference type="Pfam" id="PF04086">
    <property type="entry name" value="SRP-alpha_N"/>
    <property type="match status" value="1"/>
</dbReference>
<evidence type="ECO:0000256" key="5">
    <source>
        <dbReference type="ARBA" id="ARBA00023134"/>
    </source>
</evidence>
<accession>A0AAV5GHZ3</accession>
<dbReference type="InterPro" id="IPR011012">
    <property type="entry name" value="Longin-like_dom_sf"/>
</dbReference>
<dbReference type="Gene3D" id="1.20.120.140">
    <property type="entry name" value="Signal recognition particle SRP54, nucleotide-binding domain"/>
    <property type="match status" value="1"/>
</dbReference>
<dbReference type="CDD" id="cd17876">
    <property type="entry name" value="SRalpha_C"/>
    <property type="match status" value="1"/>
</dbReference>
<keyword evidence="7" id="KW-0675">Receptor</keyword>
<dbReference type="GO" id="GO:0006886">
    <property type="term" value="P:intracellular protein transport"/>
    <property type="evidence" value="ECO:0007669"/>
    <property type="project" value="InterPro"/>
</dbReference>
<evidence type="ECO:0000256" key="6">
    <source>
        <dbReference type="ARBA" id="ARBA00023136"/>
    </source>
</evidence>
<evidence type="ECO:0000313" key="10">
    <source>
        <dbReference type="EMBL" id="GJN88962.1"/>
    </source>
</evidence>
<dbReference type="Gene3D" id="3.30.450.60">
    <property type="match status" value="1"/>
</dbReference>
<feature type="compositionally biased region" description="Low complexity" evidence="8">
    <location>
        <begin position="180"/>
        <end position="196"/>
    </location>
</feature>
<evidence type="ECO:0000259" key="9">
    <source>
        <dbReference type="PROSITE" id="PS00300"/>
    </source>
</evidence>
<comment type="similarity">
    <text evidence="2">Belongs to the GTP-binding SRP family.</text>
</comment>
<dbReference type="CDD" id="cd14826">
    <property type="entry name" value="SR_alpha_SRX"/>
    <property type="match status" value="1"/>
</dbReference>